<dbReference type="AlphaFoldDB" id="N1QK32"/>
<dbReference type="RefSeq" id="XP_016759040.1">
    <property type="nucleotide sequence ID" value="XM_016902685.1"/>
</dbReference>
<reference evidence="2 3" key="1">
    <citation type="journal article" date="2012" name="PLoS Pathog.">
        <title>Diverse lifestyles and strategies of plant pathogenesis encoded in the genomes of eighteen Dothideomycetes fungi.</title>
        <authorList>
            <person name="Ohm R.A."/>
            <person name="Feau N."/>
            <person name="Henrissat B."/>
            <person name="Schoch C.L."/>
            <person name="Horwitz B.A."/>
            <person name="Barry K.W."/>
            <person name="Condon B.J."/>
            <person name="Copeland A.C."/>
            <person name="Dhillon B."/>
            <person name="Glaser F."/>
            <person name="Hesse C.N."/>
            <person name="Kosti I."/>
            <person name="LaButti K."/>
            <person name="Lindquist E.A."/>
            <person name="Lucas S."/>
            <person name="Salamov A.A."/>
            <person name="Bradshaw R.E."/>
            <person name="Ciuffetti L."/>
            <person name="Hamelin R.C."/>
            <person name="Kema G.H.J."/>
            <person name="Lawrence C."/>
            <person name="Scott J.A."/>
            <person name="Spatafora J.W."/>
            <person name="Turgeon B.G."/>
            <person name="de Wit P.J.G.M."/>
            <person name="Zhong S."/>
            <person name="Goodwin S.B."/>
            <person name="Grigoriev I.V."/>
        </authorList>
    </citation>
    <scope>NUCLEOTIDE SEQUENCE [LARGE SCALE GENOMIC DNA]</scope>
    <source>
        <strain evidence="2 3">SO2202</strain>
    </source>
</reference>
<evidence type="ECO:0000313" key="3">
    <source>
        <dbReference type="Proteomes" id="UP000016931"/>
    </source>
</evidence>
<feature type="transmembrane region" description="Helical" evidence="1">
    <location>
        <begin position="131"/>
        <end position="152"/>
    </location>
</feature>
<keyword evidence="3" id="KW-1185">Reference proteome</keyword>
<sequence>MHSLAVVTSNRLLDHTLYAVASITPSSSSICLLLAAGIPPHPVTPSASLFSSFHFDSSQSRAPLFSTVSLTAPIASVPGSKAYAIHLSSNPTALLTRLAKIKGLQPNSNEVVRSTQSHATALAKASHAMHLFWHLLIVLGNLAVMNVCAACASSQPQRSGYTTLVEHSLEVFQNRSTTRASDVHCTTSQLRQGKCGG</sequence>
<dbReference type="Proteomes" id="UP000016931">
    <property type="component" value="Unassembled WGS sequence"/>
</dbReference>
<name>N1QK32_SPHMS</name>
<dbReference type="EMBL" id="KB456267">
    <property type="protein sequence ID" value="EMF10919.1"/>
    <property type="molecule type" value="Genomic_DNA"/>
</dbReference>
<keyword evidence="1" id="KW-0812">Transmembrane</keyword>
<evidence type="ECO:0000313" key="2">
    <source>
        <dbReference type="EMBL" id="EMF10919.1"/>
    </source>
</evidence>
<keyword evidence="1" id="KW-0472">Membrane</keyword>
<organism evidence="2 3">
    <name type="scientific">Sphaerulina musiva (strain SO2202)</name>
    <name type="common">Poplar stem canker fungus</name>
    <name type="synonym">Septoria musiva</name>
    <dbReference type="NCBI Taxonomy" id="692275"/>
    <lineage>
        <taxon>Eukaryota</taxon>
        <taxon>Fungi</taxon>
        <taxon>Dikarya</taxon>
        <taxon>Ascomycota</taxon>
        <taxon>Pezizomycotina</taxon>
        <taxon>Dothideomycetes</taxon>
        <taxon>Dothideomycetidae</taxon>
        <taxon>Mycosphaerellales</taxon>
        <taxon>Mycosphaerellaceae</taxon>
        <taxon>Sphaerulina</taxon>
    </lineage>
</organism>
<proteinExistence type="predicted"/>
<evidence type="ECO:0000256" key="1">
    <source>
        <dbReference type="SAM" id="Phobius"/>
    </source>
</evidence>
<accession>N1QK32</accession>
<dbReference type="GeneID" id="27899822"/>
<keyword evidence="1" id="KW-1133">Transmembrane helix</keyword>
<protein>
    <submittedName>
        <fullName evidence="2">Uncharacterized protein</fullName>
    </submittedName>
</protein>
<dbReference type="HOGENOM" id="CLU_1384943_0_0_1"/>
<gene>
    <name evidence="2" type="ORF">SEPMUDRAFT_135157</name>
</gene>